<dbReference type="EMBL" id="ABCB02000018">
    <property type="protein sequence ID" value="EDO61554.1"/>
    <property type="molecule type" value="Genomic_DNA"/>
</dbReference>
<comment type="caution">
    <text evidence="1">The sequence shown here is derived from an EMBL/GenBank/DDBJ whole genome shotgun (WGS) entry which is preliminary data.</text>
</comment>
<organism evidence="1 2">
    <name type="scientific">[Clostridium] leptum DSM 753</name>
    <dbReference type="NCBI Taxonomy" id="428125"/>
    <lineage>
        <taxon>Bacteria</taxon>
        <taxon>Bacillati</taxon>
        <taxon>Bacillota</taxon>
        <taxon>Clostridia</taxon>
        <taxon>Eubacteriales</taxon>
        <taxon>Oscillospiraceae</taxon>
        <taxon>Oscillospiraceae incertae sedis</taxon>
    </lineage>
</organism>
<accession>A7VTQ8</accession>
<reference evidence="1 2" key="2">
    <citation type="submission" date="2007-08" db="EMBL/GenBank/DDBJ databases">
        <authorList>
            <person name="Fulton L."/>
            <person name="Clifton S."/>
            <person name="Fulton B."/>
            <person name="Xu J."/>
            <person name="Minx P."/>
            <person name="Pepin K.H."/>
            <person name="Johnson M."/>
            <person name="Thiruvilangam P."/>
            <person name="Bhonagiri V."/>
            <person name="Nash W.E."/>
            <person name="Wang C."/>
            <person name="Mardis E.R."/>
            <person name="Wilson R.K."/>
        </authorList>
    </citation>
    <scope>NUCLEOTIDE SEQUENCE [LARGE SCALE GENOMIC DNA]</scope>
    <source>
        <strain evidence="1 2">DSM 753</strain>
    </source>
</reference>
<proteinExistence type="predicted"/>
<reference evidence="1 2" key="1">
    <citation type="submission" date="2007-08" db="EMBL/GenBank/DDBJ databases">
        <title>Draft genome sequence of Clostridium leptum (DSM 753).</title>
        <authorList>
            <person name="Sudarsanam P."/>
            <person name="Ley R."/>
            <person name="Guruge J."/>
            <person name="Turnbaugh P.J."/>
            <person name="Mahowald M."/>
            <person name="Liep D."/>
            <person name="Gordon J."/>
        </authorList>
    </citation>
    <scope>NUCLEOTIDE SEQUENCE [LARGE SCALE GENOMIC DNA]</scope>
    <source>
        <strain evidence="1 2">DSM 753</strain>
    </source>
</reference>
<dbReference type="Proteomes" id="UP000003490">
    <property type="component" value="Unassembled WGS sequence"/>
</dbReference>
<dbReference type="AlphaFoldDB" id="A7VTQ8"/>
<name>A7VTQ8_9FIRM</name>
<evidence type="ECO:0000313" key="2">
    <source>
        <dbReference type="Proteomes" id="UP000003490"/>
    </source>
</evidence>
<sequence length="38" mass="4472">MRFRRRGFALKIRRVRRPEGKSAACQLCGEEKPIENVL</sequence>
<dbReference type="HOGENOM" id="CLU_3326574_0_0_9"/>
<gene>
    <name evidence="1" type="ORF">CLOLEP_01951</name>
</gene>
<evidence type="ECO:0000313" key="1">
    <source>
        <dbReference type="EMBL" id="EDO61554.1"/>
    </source>
</evidence>
<protein>
    <submittedName>
        <fullName evidence="1">Uncharacterized protein</fullName>
    </submittedName>
</protein>